<dbReference type="PANTHER" id="PTHR18964:SF173">
    <property type="entry name" value="GLUCOKINASE"/>
    <property type="match status" value="1"/>
</dbReference>
<dbReference type="Pfam" id="PF00480">
    <property type="entry name" value="ROK"/>
    <property type="match status" value="1"/>
</dbReference>
<name>A0A318SKS5_9DEIO</name>
<dbReference type="PROSITE" id="PS01125">
    <property type="entry name" value="ROK"/>
    <property type="match status" value="1"/>
</dbReference>
<proteinExistence type="inferred from homology"/>
<evidence type="ECO:0000313" key="3">
    <source>
        <dbReference type="Proteomes" id="UP000248326"/>
    </source>
</evidence>
<dbReference type="EMBL" id="QJSX01000004">
    <property type="protein sequence ID" value="PYE54969.1"/>
    <property type="molecule type" value="Genomic_DNA"/>
</dbReference>
<dbReference type="InterPro" id="IPR036388">
    <property type="entry name" value="WH-like_DNA-bd_sf"/>
</dbReference>
<dbReference type="PANTHER" id="PTHR18964">
    <property type="entry name" value="ROK (REPRESSOR, ORF, KINASE) FAMILY"/>
    <property type="match status" value="1"/>
</dbReference>
<dbReference type="RefSeq" id="WP_211317874.1">
    <property type="nucleotide sequence ID" value="NZ_QJSX01000004.1"/>
</dbReference>
<dbReference type="InterPro" id="IPR000600">
    <property type="entry name" value="ROK"/>
</dbReference>
<gene>
    <name evidence="2" type="ORF">DES52_104243</name>
</gene>
<dbReference type="InterPro" id="IPR049874">
    <property type="entry name" value="ROK_cs"/>
</dbReference>
<dbReference type="InterPro" id="IPR036390">
    <property type="entry name" value="WH_DNA-bd_sf"/>
</dbReference>
<dbReference type="InterPro" id="IPR043129">
    <property type="entry name" value="ATPase_NBD"/>
</dbReference>
<keyword evidence="2" id="KW-0808">Transferase</keyword>
<evidence type="ECO:0000256" key="1">
    <source>
        <dbReference type="ARBA" id="ARBA00006479"/>
    </source>
</evidence>
<dbReference type="Gene3D" id="1.10.10.10">
    <property type="entry name" value="Winged helix-like DNA-binding domain superfamily/Winged helix DNA-binding domain"/>
    <property type="match status" value="1"/>
</dbReference>
<sequence>MTPRIRTHIGLLGLTEAALLSAVSWEGQVSRRFLVERTGFSKSKVVAAIANLLEAGLVRESGPSESTGGRRSEQLTLHPDLGVLLAVDLGATSLDVAVLSLDMTPLASHHEAADVRHGPGPVMTRVKAIMKTLLARLALLPDDVLAVGMGVPGPVAFDSGLLVNPPIMPGWEGFSIRDDLAAILGAPVFVDNDVNVLALGELWAGRRFAENFLVVKVGTGIGCGIVCGGRIYRGADGAAGDVGHICVDPLGPVCHCGNVGCVEAMAAGPAIAKEARAAAESGESAVLAELLKSVGSLTPVEVARASREGDMVATAIIQRSGVLLGRMLASLVNFFNPSHIVLTGGISLMGPLWLASIRQSVYGRSLALSTRHIELRLSRIPDRGGLVGAGVLALNSTLEAAKARSL</sequence>
<keyword evidence="3" id="KW-1185">Reference proteome</keyword>
<dbReference type="SUPFAM" id="SSF46785">
    <property type="entry name" value="Winged helix' DNA-binding domain"/>
    <property type="match status" value="1"/>
</dbReference>
<protein>
    <submittedName>
        <fullName evidence="2">Glucokinase-like ROK family protein</fullName>
    </submittedName>
</protein>
<dbReference type="Proteomes" id="UP000248326">
    <property type="component" value="Unassembled WGS sequence"/>
</dbReference>
<dbReference type="GO" id="GO:0016301">
    <property type="term" value="F:kinase activity"/>
    <property type="evidence" value="ECO:0007669"/>
    <property type="project" value="UniProtKB-KW"/>
</dbReference>
<organism evidence="2 3">
    <name type="scientific">Deinococcus yavapaiensis KR-236</name>
    <dbReference type="NCBI Taxonomy" id="694435"/>
    <lineage>
        <taxon>Bacteria</taxon>
        <taxon>Thermotogati</taxon>
        <taxon>Deinococcota</taxon>
        <taxon>Deinococci</taxon>
        <taxon>Deinococcales</taxon>
        <taxon>Deinococcaceae</taxon>
        <taxon>Deinococcus</taxon>
    </lineage>
</organism>
<dbReference type="AlphaFoldDB" id="A0A318SKS5"/>
<reference evidence="2 3" key="1">
    <citation type="submission" date="2018-06" db="EMBL/GenBank/DDBJ databases">
        <title>Genomic Encyclopedia of Type Strains, Phase IV (KMG-IV): sequencing the most valuable type-strain genomes for metagenomic binning, comparative biology and taxonomic classification.</title>
        <authorList>
            <person name="Goeker M."/>
        </authorList>
    </citation>
    <scope>NUCLEOTIDE SEQUENCE [LARGE SCALE GENOMIC DNA]</scope>
    <source>
        <strain evidence="2 3">DSM 18048</strain>
    </source>
</reference>
<evidence type="ECO:0000313" key="2">
    <source>
        <dbReference type="EMBL" id="PYE54969.1"/>
    </source>
</evidence>
<comment type="similarity">
    <text evidence="1">Belongs to the ROK (NagC/XylR) family.</text>
</comment>
<accession>A0A318SKS5</accession>
<dbReference type="SUPFAM" id="SSF53067">
    <property type="entry name" value="Actin-like ATPase domain"/>
    <property type="match status" value="1"/>
</dbReference>
<keyword evidence="2" id="KW-0418">Kinase</keyword>
<dbReference type="Gene3D" id="3.30.420.40">
    <property type="match status" value="2"/>
</dbReference>
<comment type="caution">
    <text evidence="2">The sequence shown here is derived from an EMBL/GenBank/DDBJ whole genome shotgun (WGS) entry which is preliminary data.</text>
</comment>